<evidence type="ECO:0000313" key="5">
    <source>
        <dbReference type="Proteomes" id="UP000027442"/>
    </source>
</evidence>
<evidence type="ECO:0000256" key="2">
    <source>
        <dbReference type="SAM" id="MobiDB-lite"/>
    </source>
</evidence>
<dbReference type="PROSITE" id="PS51257">
    <property type="entry name" value="PROKAR_LIPOPROTEIN"/>
    <property type="match status" value="1"/>
</dbReference>
<feature type="compositionally biased region" description="Basic and acidic residues" evidence="2">
    <location>
        <begin position="953"/>
        <end position="962"/>
    </location>
</feature>
<feature type="compositionally biased region" description="Polar residues" evidence="2">
    <location>
        <begin position="463"/>
        <end position="483"/>
    </location>
</feature>
<feature type="compositionally biased region" description="Acidic residues" evidence="2">
    <location>
        <begin position="1115"/>
        <end position="1126"/>
    </location>
</feature>
<feature type="compositionally biased region" description="Low complexity" evidence="2">
    <location>
        <begin position="1030"/>
        <end position="1039"/>
    </location>
</feature>
<dbReference type="Proteomes" id="UP000027442">
    <property type="component" value="Unassembled WGS sequence"/>
</dbReference>
<keyword evidence="5" id="KW-1185">Reference proteome</keyword>
<feature type="repeat" description="TPR" evidence="1">
    <location>
        <begin position="247"/>
        <end position="280"/>
    </location>
</feature>
<evidence type="ECO:0000313" key="4">
    <source>
        <dbReference type="EMBL" id="KDR53097.1"/>
    </source>
</evidence>
<feature type="signal peptide" evidence="3">
    <location>
        <begin position="1"/>
        <end position="27"/>
    </location>
</feature>
<dbReference type="RefSeq" id="WP_018968393.1">
    <property type="nucleotide sequence ID" value="NZ_KB899227.1"/>
</dbReference>
<dbReference type="eggNOG" id="COG0457">
    <property type="taxonomic scope" value="Bacteria"/>
</dbReference>
<dbReference type="InterPro" id="IPR011990">
    <property type="entry name" value="TPR-like_helical_dom_sf"/>
</dbReference>
<dbReference type="InterPro" id="IPR019734">
    <property type="entry name" value="TPR_rpt"/>
</dbReference>
<proteinExistence type="predicted"/>
<name>A0A069QKA3_HOYLO</name>
<organism evidence="4 5">
    <name type="scientific">Hoylesella loescheii DSM 19665 = JCM 12249 = ATCC 15930</name>
    <dbReference type="NCBI Taxonomy" id="1122985"/>
    <lineage>
        <taxon>Bacteria</taxon>
        <taxon>Pseudomonadati</taxon>
        <taxon>Bacteroidota</taxon>
        <taxon>Bacteroidia</taxon>
        <taxon>Bacteroidales</taxon>
        <taxon>Prevotellaceae</taxon>
        <taxon>Hoylesella</taxon>
    </lineage>
</organism>
<accession>A0A069QKA3</accession>
<comment type="caution">
    <text evidence="4">The sequence shown here is derived from an EMBL/GenBank/DDBJ whole genome shotgun (WGS) entry which is preliminary data.</text>
</comment>
<keyword evidence="3" id="KW-0732">Signal</keyword>
<feature type="region of interest" description="Disordered" evidence="2">
    <location>
        <begin position="1017"/>
        <end position="1126"/>
    </location>
</feature>
<feature type="compositionally biased region" description="Polar residues" evidence="2">
    <location>
        <begin position="1040"/>
        <end position="1049"/>
    </location>
</feature>
<dbReference type="PATRIC" id="fig|1122985.7.peg.850"/>
<dbReference type="Pfam" id="PF13181">
    <property type="entry name" value="TPR_8"/>
    <property type="match status" value="2"/>
</dbReference>
<feature type="compositionally biased region" description="Polar residues" evidence="2">
    <location>
        <begin position="1017"/>
        <end position="1029"/>
    </location>
</feature>
<evidence type="ECO:0000256" key="3">
    <source>
        <dbReference type="SAM" id="SignalP"/>
    </source>
</evidence>
<protein>
    <submittedName>
        <fullName evidence="4">Tetratricopeptide repeat protein</fullName>
    </submittedName>
</protein>
<dbReference type="AlphaFoldDB" id="A0A069QKA3"/>
<gene>
    <name evidence="4" type="ORF">HMPREF1991_00823</name>
</gene>
<reference evidence="4 5" key="1">
    <citation type="submission" date="2013-08" db="EMBL/GenBank/DDBJ databases">
        <authorList>
            <person name="Weinstock G."/>
            <person name="Sodergren E."/>
            <person name="Wylie T."/>
            <person name="Fulton L."/>
            <person name="Fulton R."/>
            <person name="Fronick C."/>
            <person name="O'Laughlin M."/>
            <person name="Godfrey J."/>
            <person name="Miner T."/>
            <person name="Herter B."/>
            <person name="Appelbaum E."/>
            <person name="Cordes M."/>
            <person name="Lek S."/>
            <person name="Wollam A."/>
            <person name="Pepin K.H."/>
            <person name="Palsikar V.B."/>
            <person name="Mitreva M."/>
            <person name="Wilson R.K."/>
        </authorList>
    </citation>
    <scope>NUCLEOTIDE SEQUENCE [LARGE SCALE GENOMIC DNA]</scope>
    <source>
        <strain evidence="4 5">ATCC 15930</strain>
    </source>
</reference>
<dbReference type="PROSITE" id="PS50005">
    <property type="entry name" value="TPR"/>
    <property type="match status" value="1"/>
</dbReference>
<feature type="region of interest" description="Disordered" evidence="2">
    <location>
        <begin position="447"/>
        <end position="484"/>
    </location>
</feature>
<keyword evidence="1" id="KW-0802">TPR repeat</keyword>
<feature type="compositionally biased region" description="Basic and acidic residues" evidence="2">
    <location>
        <begin position="1056"/>
        <end position="1094"/>
    </location>
</feature>
<dbReference type="SMART" id="SM00028">
    <property type="entry name" value="TPR"/>
    <property type="match status" value="5"/>
</dbReference>
<dbReference type="SUPFAM" id="SSF48452">
    <property type="entry name" value="TPR-like"/>
    <property type="match status" value="2"/>
</dbReference>
<feature type="chain" id="PRO_5001665438" evidence="3">
    <location>
        <begin position="28"/>
        <end position="1126"/>
    </location>
</feature>
<dbReference type="HOGENOM" id="CLU_007706_0_0_10"/>
<feature type="region of interest" description="Disordered" evidence="2">
    <location>
        <begin position="953"/>
        <end position="992"/>
    </location>
</feature>
<dbReference type="Gene3D" id="1.25.40.10">
    <property type="entry name" value="Tetratricopeptide repeat domain"/>
    <property type="match status" value="4"/>
</dbReference>
<evidence type="ECO:0000256" key="1">
    <source>
        <dbReference type="PROSITE-ProRule" id="PRU00339"/>
    </source>
</evidence>
<sequence>MKQFKSTYSLALWLALALLLAACSASKNTARSRWWQAFNTRYNVYYNGNMAYVDGMLEKENGNRDNYTELLPLYPVANKGSKELGKGNFERAILKSEKAIQLHSIKRRPTWDKKRRKTQRDIEWLNRREYNPFMWRVWMLMGRSQFHKGDFDQAASTFAYMSRLYRTQPHIYAKARAWLAKTYIEQGWMYDAEDVIRNMSRDSMDWRAVKEWDYTHTLYHLHTGEWQKAIPYLQKVIKHEMRRKQRARQWFLMGQLQSLVGNRDAAYKAFKKAASMHASYELDFNARIAQTEVLAQGQSKKMIAKLRRMAANDNNRDYLDQVYYAIGNIYLAQRDTANAIAAYENGGKRATRNGIEKGVLMLKLGNVYWQKQRFSDARRCYNEALGLLDKDRPDYEELSKRSKILDELVPHVEAVHLQDSLQLLATMPEAQRNAAIDRVIAALKKKEKEERDAQDEETARRTIAQNSAASDMPNTQTPMQRTQQGGGWYFYNPIAVSQGKAAFERQWGKRDNVDNWQRLNKAAVALNTPINEPSSAQRDSLLAEEAHRDSIQNAMKTAENDPHKREFYLAQIPFTDEQRQASDLLLTDGLFHSGVIFKDKLDQLGLSEKALRRLTDSYPQFDKMPQVYYHLFLLYMRKGDKATAQRYVDLLKQQYPKHELTELVADPYYFTNAQRGEHIEDSLYAATYDAFKAENYDIVRRNAKVSATKFKHGANRDKFLFVEALSMLHGGNIDGCLNGLQTLVEQYPQSELSKMAAMIVNGIKAGRRVQAGGFDLNNIWQRRTAATNAADSLKGKQFSNDRNANFLFVMAYQPDSINENQLLFALAKYNFTNYLVRNFEIRTETDNGLRLMTVSGFRNFDEALQYARELHRQTGITKRLHNGRRIVISEENMLLLGKEFSFDDYDKFYAKHFAPLKVSTFRLLNEPAEIVRPEAPVRLPTIEEIDRALDNDFILPDEKSATEVDDDTYPITDEPNQKQKGSSATKQKADDTTVIEATQQRTQHADDGTIVIEDDAPSTSKAKQNTSKSQQKAQQPIQQRGKTPQTQTLPKGKTPVKAEPKSQKQPTKTEKKEDTGIDFKDDLGNKGKKPEPRKTPTAKQDNPKTPAKPKRKEIDPDDEYYDLEGF</sequence>
<dbReference type="EMBL" id="JNGW01000030">
    <property type="protein sequence ID" value="KDR53097.1"/>
    <property type="molecule type" value="Genomic_DNA"/>
</dbReference>